<dbReference type="InterPro" id="IPR000719">
    <property type="entry name" value="Prot_kinase_dom"/>
</dbReference>
<dbReference type="GO" id="GO:0005525">
    <property type="term" value="F:GTP binding"/>
    <property type="evidence" value="ECO:0007669"/>
    <property type="project" value="UniProtKB-KW"/>
</dbReference>
<dbReference type="PANTHER" id="PTHR11920">
    <property type="entry name" value="GUANYLYL CYCLASE"/>
    <property type="match status" value="1"/>
</dbReference>
<evidence type="ECO:0000259" key="13">
    <source>
        <dbReference type="PROSITE" id="PS50011"/>
    </source>
</evidence>
<dbReference type="SMART" id="SM00044">
    <property type="entry name" value="CYCc"/>
    <property type="match status" value="1"/>
</dbReference>
<dbReference type="GO" id="GO:0005524">
    <property type="term" value="F:ATP binding"/>
    <property type="evidence" value="ECO:0007669"/>
    <property type="project" value="InterPro"/>
</dbReference>
<dbReference type="EC" id="4.6.1.2" evidence="3"/>
<dbReference type="PROSITE" id="PS50011">
    <property type="entry name" value="PROTEIN_KINASE_DOM"/>
    <property type="match status" value="1"/>
</dbReference>
<evidence type="ECO:0000256" key="8">
    <source>
        <dbReference type="ARBA" id="ARBA00023134"/>
    </source>
</evidence>
<comment type="catalytic activity">
    <reaction evidence="1">
        <text>GTP = 3',5'-cyclic GMP + diphosphate</text>
        <dbReference type="Rhea" id="RHEA:13665"/>
        <dbReference type="ChEBI" id="CHEBI:33019"/>
        <dbReference type="ChEBI" id="CHEBI:37565"/>
        <dbReference type="ChEBI" id="CHEBI:57746"/>
        <dbReference type="EC" id="4.6.1.2"/>
    </reaction>
</comment>
<protein>
    <recommendedName>
        <fullName evidence="3">guanylate cyclase</fullName>
        <ecNumber evidence="3">4.6.1.2</ecNumber>
    </recommendedName>
</protein>
<dbReference type="GO" id="GO:0009582">
    <property type="term" value="P:detection of abiotic stimulus"/>
    <property type="evidence" value="ECO:0007669"/>
    <property type="project" value="UniProtKB-ARBA"/>
</dbReference>
<sequence>MPWAIPFNAIKIIDFNASNSAVSIHSLQPSRNSFQIKPKTLEKDVKLATVGQMYVTVRTYALKERMVNYLLNQSIHDNLNSFIGICFEKNNELYIMWRHCFRSTLAHFIFDNDIANGGSFADDFRSSFLRDIIRGLDYLHSSPIGYHGSLTTRQCLINNHWILKLSGFGLLRLVYKWKKSGTLTTVDNSPIIRNSAEYEDNEYEIYDEAARAMIPNYLSLPNADGVHPNLLELVTKCCSRTPELRPDATLTRKITDAALKKYYCRSIATELKAGRPVEAKVYHSVTIMYSDIVGFTSLCSESLPMQVVRLLNGVFRKFDMIISNNQCYKVETIGDAYMVAAGIPEEQEHHVCNIALTALQMREFLDSYEIPHRVGQKLHCRWGFNSGSVFSGVVGLSAPRYCIFGETTLLASKMENRGIPDRIQTTFSSYKLLSEADQKFIMSPRGSITIEGFGTLLTYWLEGIES</sequence>
<keyword evidence="4" id="KW-0812">Transmembrane</keyword>
<dbReference type="GO" id="GO:0004383">
    <property type="term" value="F:guanylate cyclase activity"/>
    <property type="evidence" value="ECO:0007669"/>
    <property type="project" value="UniProtKB-EC"/>
</dbReference>
<evidence type="ECO:0000256" key="6">
    <source>
        <dbReference type="ARBA" id="ARBA00022842"/>
    </source>
</evidence>
<keyword evidence="6" id="KW-0460">Magnesium</keyword>
<dbReference type="AlphaFoldDB" id="A0A0N5ALR4"/>
<keyword evidence="9" id="KW-0472">Membrane</keyword>
<evidence type="ECO:0000256" key="1">
    <source>
        <dbReference type="ARBA" id="ARBA00001436"/>
    </source>
</evidence>
<organism evidence="15 16">
    <name type="scientific">Syphacia muris</name>
    <dbReference type="NCBI Taxonomy" id="451379"/>
    <lineage>
        <taxon>Eukaryota</taxon>
        <taxon>Metazoa</taxon>
        <taxon>Ecdysozoa</taxon>
        <taxon>Nematoda</taxon>
        <taxon>Chromadorea</taxon>
        <taxon>Rhabditida</taxon>
        <taxon>Spirurina</taxon>
        <taxon>Oxyuridomorpha</taxon>
        <taxon>Oxyuroidea</taxon>
        <taxon>Oxyuridae</taxon>
        <taxon>Syphacia</taxon>
    </lineage>
</organism>
<evidence type="ECO:0000313" key="16">
    <source>
        <dbReference type="WBParaSite" id="SMUV_0000549101-mRNA-1"/>
    </source>
</evidence>
<evidence type="ECO:0000256" key="4">
    <source>
        <dbReference type="ARBA" id="ARBA00022692"/>
    </source>
</evidence>
<dbReference type="InterPro" id="IPR050401">
    <property type="entry name" value="Cyclic_nucleotide_synthase"/>
</dbReference>
<dbReference type="GO" id="GO:0035556">
    <property type="term" value="P:intracellular signal transduction"/>
    <property type="evidence" value="ECO:0007669"/>
    <property type="project" value="InterPro"/>
</dbReference>
<keyword evidence="5" id="KW-0547">Nucleotide-binding</keyword>
<dbReference type="GO" id="GO:0007168">
    <property type="term" value="P:receptor guanylyl cyclase signaling pathway"/>
    <property type="evidence" value="ECO:0007669"/>
    <property type="project" value="TreeGrafter"/>
</dbReference>
<feature type="domain" description="Protein kinase" evidence="13">
    <location>
        <begin position="7"/>
        <end position="259"/>
    </location>
</feature>
<comment type="subcellular location">
    <subcellularLocation>
        <location evidence="2">Membrane</location>
        <topology evidence="2">Single-pass membrane protein</topology>
    </subcellularLocation>
</comment>
<keyword evidence="10" id="KW-0325">Glycoprotein</keyword>
<evidence type="ECO:0000256" key="7">
    <source>
        <dbReference type="ARBA" id="ARBA00022989"/>
    </source>
</evidence>
<evidence type="ECO:0000256" key="3">
    <source>
        <dbReference type="ARBA" id="ARBA00012202"/>
    </source>
</evidence>
<accession>A0A0N5ALR4</accession>
<dbReference type="GO" id="GO:0009581">
    <property type="term" value="P:detection of external stimulus"/>
    <property type="evidence" value="ECO:0007669"/>
    <property type="project" value="UniProtKB-ARBA"/>
</dbReference>
<dbReference type="PANTHER" id="PTHR11920:SF485">
    <property type="entry name" value="RECEPTOR-TYPE GUANYLATE CYCLASE DAF-11"/>
    <property type="match status" value="1"/>
</dbReference>
<evidence type="ECO:0000256" key="10">
    <source>
        <dbReference type="ARBA" id="ARBA00023180"/>
    </source>
</evidence>
<reference evidence="16" key="1">
    <citation type="submission" date="2017-02" db="UniProtKB">
        <authorList>
            <consortium name="WormBaseParasite"/>
        </authorList>
    </citation>
    <scope>IDENTIFICATION</scope>
</reference>
<evidence type="ECO:0000256" key="12">
    <source>
        <dbReference type="ARBA" id="ARBA00023293"/>
    </source>
</evidence>
<keyword evidence="11" id="KW-0456">Lyase</keyword>
<dbReference type="SUPFAM" id="SSF55073">
    <property type="entry name" value="Nucleotide cyclase"/>
    <property type="match status" value="1"/>
</dbReference>
<evidence type="ECO:0000256" key="2">
    <source>
        <dbReference type="ARBA" id="ARBA00004167"/>
    </source>
</evidence>
<dbReference type="GO" id="GO:0004672">
    <property type="term" value="F:protein kinase activity"/>
    <property type="evidence" value="ECO:0007669"/>
    <property type="project" value="InterPro"/>
</dbReference>
<evidence type="ECO:0000313" key="15">
    <source>
        <dbReference type="Proteomes" id="UP000046393"/>
    </source>
</evidence>
<dbReference type="InterPro" id="IPR001245">
    <property type="entry name" value="Ser-Thr/Tyr_kinase_cat_dom"/>
</dbReference>
<dbReference type="SUPFAM" id="SSF56112">
    <property type="entry name" value="Protein kinase-like (PK-like)"/>
    <property type="match status" value="1"/>
</dbReference>
<evidence type="ECO:0000256" key="5">
    <source>
        <dbReference type="ARBA" id="ARBA00022741"/>
    </source>
</evidence>
<dbReference type="InterPro" id="IPR029787">
    <property type="entry name" value="Nucleotide_cyclase"/>
</dbReference>
<keyword evidence="8" id="KW-0342">GTP-binding</keyword>
<evidence type="ECO:0000256" key="9">
    <source>
        <dbReference type="ARBA" id="ARBA00023136"/>
    </source>
</evidence>
<dbReference type="WBParaSite" id="SMUV_0000549101-mRNA-1">
    <property type="protein sequence ID" value="SMUV_0000549101-mRNA-1"/>
    <property type="gene ID" value="SMUV_0000549101"/>
</dbReference>
<dbReference type="Gene3D" id="1.10.510.10">
    <property type="entry name" value="Transferase(Phosphotransferase) domain 1"/>
    <property type="match status" value="1"/>
</dbReference>
<dbReference type="InterPro" id="IPR001054">
    <property type="entry name" value="A/G_cyclase"/>
</dbReference>
<dbReference type="Pfam" id="PF00211">
    <property type="entry name" value="Guanylate_cyc"/>
    <property type="match status" value="1"/>
</dbReference>
<dbReference type="GO" id="GO:0043005">
    <property type="term" value="C:neuron projection"/>
    <property type="evidence" value="ECO:0007669"/>
    <property type="project" value="UniProtKB-ARBA"/>
</dbReference>
<dbReference type="Proteomes" id="UP000046393">
    <property type="component" value="Unplaced"/>
</dbReference>
<dbReference type="GO" id="GO:0004016">
    <property type="term" value="F:adenylate cyclase activity"/>
    <property type="evidence" value="ECO:0007669"/>
    <property type="project" value="TreeGrafter"/>
</dbReference>
<dbReference type="GO" id="GO:0009266">
    <property type="term" value="P:response to temperature stimulus"/>
    <property type="evidence" value="ECO:0007669"/>
    <property type="project" value="UniProtKB-ARBA"/>
</dbReference>
<evidence type="ECO:0000256" key="11">
    <source>
        <dbReference type="ARBA" id="ARBA00023239"/>
    </source>
</evidence>
<name>A0A0N5ALR4_9BILA</name>
<feature type="domain" description="Guanylate cyclase" evidence="14">
    <location>
        <begin position="286"/>
        <end position="415"/>
    </location>
</feature>
<dbReference type="InterPro" id="IPR011009">
    <property type="entry name" value="Kinase-like_dom_sf"/>
</dbReference>
<dbReference type="GO" id="GO:0001653">
    <property type="term" value="F:peptide receptor activity"/>
    <property type="evidence" value="ECO:0007669"/>
    <property type="project" value="TreeGrafter"/>
</dbReference>
<keyword evidence="15" id="KW-1185">Reference proteome</keyword>
<keyword evidence="7" id="KW-1133">Transmembrane helix</keyword>
<dbReference type="GO" id="GO:0005886">
    <property type="term" value="C:plasma membrane"/>
    <property type="evidence" value="ECO:0007669"/>
    <property type="project" value="TreeGrafter"/>
</dbReference>
<dbReference type="Gene3D" id="3.30.70.1230">
    <property type="entry name" value="Nucleotide cyclase"/>
    <property type="match status" value="1"/>
</dbReference>
<dbReference type="STRING" id="451379.A0A0N5ALR4"/>
<dbReference type="GO" id="GO:0042330">
    <property type="term" value="P:taxis"/>
    <property type="evidence" value="ECO:0007669"/>
    <property type="project" value="UniProtKB-ARBA"/>
</dbReference>
<proteinExistence type="predicted"/>
<keyword evidence="12" id="KW-0141">cGMP biosynthesis</keyword>
<dbReference type="CDD" id="cd07302">
    <property type="entry name" value="CHD"/>
    <property type="match status" value="1"/>
</dbReference>
<dbReference type="PROSITE" id="PS50125">
    <property type="entry name" value="GUANYLATE_CYCLASE_2"/>
    <property type="match status" value="1"/>
</dbReference>
<dbReference type="Pfam" id="PF07714">
    <property type="entry name" value="PK_Tyr_Ser-Thr"/>
    <property type="match status" value="1"/>
</dbReference>
<dbReference type="FunFam" id="3.30.70.1230:FF:000035">
    <property type="entry name" value="Guanylate cyclase"/>
    <property type="match status" value="1"/>
</dbReference>
<evidence type="ECO:0000259" key="14">
    <source>
        <dbReference type="PROSITE" id="PS50125"/>
    </source>
</evidence>